<gene>
    <name evidence="7" type="ORF">J5N97_024685</name>
</gene>
<sequence length="306" mass="34415">MVGAGPVADPRLWIQSGFGSDPTRSFSDQYCGRNPFQLRLGRRQPRVERQSSKHVEIPKLFGKHPLSATKRALSWNVEDLMPPTEKYVFNFNEKESLNRWHLYSDSEYGGLSSASLEITDSGSGLSGIFSGNLSSDLDEGSTCRMNRSGFCRMRSKKFDGFIDLDAYDAIALKLKRGREMLHIYYDEGFEPIPPTKEQLKAKWEDEDVDEVDVKESWEDDDIPPLISCSSVEKKESMKRIAAGDPTPMSMTSRHCRSISMDSFMGKLHLDDDSPKLPPSPGMQPRQHSHGNSMDGTTNAFSLEFGN</sequence>
<dbReference type="Pfam" id="PF08547">
    <property type="entry name" value="CIA30"/>
    <property type="match status" value="1"/>
</dbReference>
<name>A0A9D5C7Q6_9LILI</name>
<dbReference type="InterPro" id="IPR039131">
    <property type="entry name" value="NDUFAF1"/>
</dbReference>
<feature type="compositionally biased region" description="Polar residues" evidence="5">
    <location>
        <begin position="289"/>
        <end position="300"/>
    </location>
</feature>
<protein>
    <recommendedName>
        <fullName evidence="6">NADH:ubiquinone oxidoreductase intermediate-associated protein 30 domain-containing protein</fullName>
    </recommendedName>
</protein>
<dbReference type="AlphaFoldDB" id="A0A9D5C7Q6"/>
<evidence type="ECO:0000256" key="4">
    <source>
        <dbReference type="ARBA" id="ARBA00023186"/>
    </source>
</evidence>
<organism evidence="7 8">
    <name type="scientific">Dioscorea zingiberensis</name>
    <dbReference type="NCBI Taxonomy" id="325984"/>
    <lineage>
        <taxon>Eukaryota</taxon>
        <taxon>Viridiplantae</taxon>
        <taxon>Streptophyta</taxon>
        <taxon>Embryophyta</taxon>
        <taxon>Tracheophyta</taxon>
        <taxon>Spermatophyta</taxon>
        <taxon>Magnoliopsida</taxon>
        <taxon>Liliopsida</taxon>
        <taxon>Dioscoreales</taxon>
        <taxon>Dioscoreaceae</taxon>
        <taxon>Dioscorea</taxon>
    </lineage>
</organism>
<evidence type="ECO:0000313" key="8">
    <source>
        <dbReference type="Proteomes" id="UP001085076"/>
    </source>
</evidence>
<reference evidence="7" key="1">
    <citation type="submission" date="2021-03" db="EMBL/GenBank/DDBJ databases">
        <authorList>
            <person name="Li Z."/>
            <person name="Yang C."/>
        </authorList>
    </citation>
    <scope>NUCLEOTIDE SEQUENCE</scope>
    <source>
        <strain evidence="7">Dzin_1.0</strain>
        <tissue evidence="7">Leaf</tissue>
    </source>
</reference>
<feature type="region of interest" description="Disordered" evidence="5">
    <location>
        <begin position="266"/>
        <end position="306"/>
    </location>
</feature>
<evidence type="ECO:0000256" key="1">
    <source>
        <dbReference type="ARBA" id="ARBA00004173"/>
    </source>
</evidence>
<evidence type="ECO:0000256" key="5">
    <source>
        <dbReference type="SAM" id="MobiDB-lite"/>
    </source>
</evidence>
<feature type="domain" description="NADH:ubiquinone oxidoreductase intermediate-associated protein 30" evidence="6">
    <location>
        <begin position="89"/>
        <end position="175"/>
    </location>
</feature>
<evidence type="ECO:0000259" key="6">
    <source>
        <dbReference type="Pfam" id="PF08547"/>
    </source>
</evidence>
<dbReference type="PANTHER" id="PTHR13194:SF18">
    <property type="entry name" value="COMPLEX I INTERMEDIATE-ASSOCIATED PROTEIN 30, MITOCHONDRIAL"/>
    <property type="match status" value="1"/>
</dbReference>
<evidence type="ECO:0000256" key="3">
    <source>
        <dbReference type="ARBA" id="ARBA00023128"/>
    </source>
</evidence>
<dbReference type="SUPFAM" id="SSF49785">
    <property type="entry name" value="Galactose-binding domain-like"/>
    <property type="match status" value="1"/>
</dbReference>
<dbReference type="InterPro" id="IPR008979">
    <property type="entry name" value="Galactose-bd-like_sf"/>
</dbReference>
<dbReference type="Proteomes" id="UP001085076">
    <property type="component" value="Miscellaneous, Linkage group lg07"/>
</dbReference>
<keyword evidence="3" id="KW-0496">Mitochondrion</keyword>
<dbReference type="PANTHER" id="PTHR13194">
    <property type="entry name" value="COMPLEX I INTERMEDIATE-ASSOCIATED PROTEIN 30"/>
    <property type="match status" value="1"/>
</dbReference>
<dbReference type="GO" id="GO:0032981">
    <property type="term" value="P:mitochondrial respiratory chain complex I assembly"/>
    <property type="evidence" value="ECO:0007669"/>
    <property type="project" value="TreeGrafter"/>
</dbReference>
<dbReference type="GO" id="GO:0051082">
    <property type="term" value="F:unfolded protein binding"/>
    <property type="evidence" value="ECO:0007669"/>
    <property type="project" value="TreeGrafter"/>
</dbReference>
<evidence type="ECO:0000256" key="2">
    <source>
        <dbReference type="ARBA" id="ARBA00007884"/>
    </source>
</evidence>
<dbReference type="GO" id="GO:0006120">
    <property type="term" value="P:mitochondrial electron transport, NADH to ubiquinone"/>
    <property type="evidence" value="ECO:0007669"/>
    <property type="project" value="TreeGrafter"/>
</dbReference>
<dbReference type="OrthoDB" id="42561at2759"/>
<comment type="similarity">
    <text evidence="2">Belongs to the CIA30 family.</text>
</comment>
<dbReference type="InterPro" id="IPR013857">
    <property type="entry name" value="NADH-UbQ_OxRdtase-assoc_prot30"/>
</dbReference>
<dbReference type="GO" id="GO:0005739">
    <property type="term" value="C:mitochondrion"/>
    <property type="evidence" value="ECO:0007669"/>
    <property type="project" value="UniProtKB-SubCell"/>
</dbReference>
<keyword evidence="4" id="KW-0143">Chaperone</keyword>
<dbReference type="EMBL" id="JAGGNH010000007">
    <property type="protein sequence ID" value="KAJ0967768.1"/>
    <property type="molecule type" value="Genomic_DNA"/>
</dbReference>
<comment type="subcellular location">
    <subcellularLocation>
        <location evidence="1">Mitochondrion</location>
    </subcellularLocation>
</comment>
<evidence type="ECO:0000313" key="7">
    <source>
        <dbReference type="EMBL" id="KAJ0967768.1"/>
    </source>
</evidence>
<accession>A0A9D5C7Q6</accession>
<proteinExistence type="inferred from homology"/>
<keyword evidence="8" id="KW-1185">Reference proteome</keyword>
<reference evidence="7" key="2">
    <citation type="journal article" date="2022" name="Hortic Res">
        <title>The genome of Dioscorea zingiberensis sheds light on the biosynthesis, origin and evolution of the medicinally important diosgenin saponins.</title>
        <authorList>
            <person name="Li Y."/>
            <person name="Tan C."/>
            <person name="Li Z."/>
            <person name="Guo J."/>
            <person name="Li S."/>
            <person name="Chen X."/>
            <person name="Wang C."/>
            <person name="Dai X."/>
            <person name="Yang H."/>
            <person name="Song W."/>
            <person name="Hou L."/>
            <person name="Xu J."/>
            <person name="Tong Z."/>
            <person name="Xu A."/>
            <person name="Yuan X."/>
            <person name="Wang W."/>
            <person name="Yang Q."/>
            <person name="Chen L."/>
            <person name="Sun Z."/>
            <person name="Wang K."/>
            <person name="Pan B."/>
            <person name="Chen J."/>
            <person name="Bao Y."/>
            <person name="Liu F."/>
            <person name="Qi X."/>
            <person name="Gang D.R."/>
            <person name="Wen J."/>
            <person name="Li J."/>
        </authorList>
    </citation>
    <scope>NUCLEOTIDE SEQUENCE</scope>
    <source>
        <strain evidence="7">Dzin_1.0</strain>
    </source>
</reference>
<comment type="caution">
    <text evidence="7">The sequence shown here is derived from an EMBL/GenBank/DDBJ whole genome shotgun (WGS) entry which is preliminary data.</text>
</comment>